<dbReference type="EMBL" id="CP000843">
    <property type="protein sequence ID" value="ABW33171.1"/>
    <property type="molecule type" value="Genomic_DNA"/>
</dbReference>
<proteinExistence type="predicted"/>
<gene>
    <name evidence="1" type="ordered locus">AM1_F0011</name>
</gene>
<dbReference type="HOGENOM" id="CLU_125485_0_0_3"/>
<sequence>MTITEATQATTIAQLNDRFRQGDHTLGQVYTTQLVQGLSSEEQQELFRLVRTFDDFNLSNDPRGEHNFGRIKFKGEVFNFKIDYYSPDLIHGSEDPEDLTITIRVLTLMHSSEY</sequence>
<dbReference type="Proteomes" id="UP000000268">
    <property type="component" value="Plasmid pREB6"/>
</dbReference>
<keyword evidence="2" id="KW-1185">Reference proteome</keyword>
<dbReference type="RefSeq" id="WP_012168085.1">
    <property type="nucleotide sequence ID" value="NC_009931.1"/>
</dbReference>
<geneLocation type="plasmid" evidence="1 2">
    <name>pREB6</name>
</geneLocation>
<dbReference type="InterPro" id="IPR022243">
    <property type="entry name" value="DUF3768"/>
</dbReference>
<evidence type="ECO:0008006" key="3">
    <source>
        <dbReference type="Google" id="ProtNLM"/>
    </source>
</evidence>
<evidence type="ECO:0000313" key="1">
    <source>
        <dbReference type="EMBL" id="ABW33171.1"/>
    </source>
</evidence>
<keyword evidence="1" id="KW-0614">Plasmid</keyword>
<protein>
    <recommendedName>
        <fullName evidence="3">DUF3768 domain-containing protein</fullName>
    </recommendedName>
</protein>
<evidence type="ECO:0000313" key="2">
    <source>
        <dbReference type="Proteomes" id="UP000000268"/>
    </source>
</evidence>
<dbReference type="KEGG" id="amr:AM1_F0011"/>
<reference evidence="1 2" key="1">
    <citation type="journal article" date="2008" name="Proc. Natl. Acad. Sci. U.S.A.">
        <title>Niche adaptation and genome expansion in the chlorophyll d-producing cyanobacterium Acaryochloris marina.</title>
        <authorList>
            <person name="Swingley W.D."/>
            <person name="Chen M."/>
            <person name="Cheung P.C."/>
            <person name="Conrad A.L."/>
            <person name="Dejesa L.C."/>
            <person name="Hao J."/>
            <person name="Honchak B.M."/>
            <person name="Karbach L.E."/>
            <person name="Kurdoglu A."/>
            <person name="Lahiri S."/>
            <person name="Mastrian S.D."/>
            <person name="Miyashita H."/>
            <person name="Page L."/>
            <person name="Ramakrishna P."/>
            <person name="Satoh S."/>
            <person name="Sattley W.M."/>
            <person name="Shimada Y."/>
            <person name="Taylor H.L."/>
            <person name="Tomo T."/>
            <person name="Tsuchiya T."/>
            <person name="Wang Z.T."/>
            <person name="Raymond J."/>
            <person name="Mimuro M."/>
            <person name="Blankenship R.E."/>
            <person name="Touchman J.W."/>
        </authorList>
    </citation>
    <scope>NUCLEOTIDE SEQUENCE [LARGE SCALE GENOMIC DNA]</scope>
    <source>
        <strain evidence="2">MBIC 11017</strain>
        <plasmid evidence="2">Plasmid pREB6</plasmid>
    </source>
</reference>
<dbReference type="AlphaFoldDB" id="A8ZPZ4"/>
<accession>A8ZPZ4</accession>
<organism evidence="1 2">
    <name type="scientific">Acaryochloris marina (strain MBIC 11017)</name>
    <dbReference type="NCBI Taxonomy" id="329726"/>
    <lineage>
        <taxon>Bacteria</taxon>
        <taxon>Bacillati</taxon>
        <taxon>Cyanobacteriota</taxon>
        <taxon>Cyanophyceae</taxon>
        <taxon>Acaryochloridales</taxon>
        <taxon>Acaryochloridaceae</taxon>
        <taxon>Acaryochloris</taxon>
    </lineage>
</organism>
<name>A8ZPZ4_ACAM1</name>
<dbReference type="OrthoDB" id="572766at2"/>
<dbReference type="Pfam" id="PF12599">
    <property type="entry name" value="DUF3768"/>
    <property type="match status" value="1"/>
</dbReference>